<dbReference type="EMBL" id="BOMP01000071">
    <property type="protein sequence ID" value="GIE41586.1"/>
    <property type="molecule type" value="Genomic_DNA"/>
</dbReference>
<dbReference type="PROSITE" id="PS51178">
    <property type="entry name" value="PASTA"/>
    <property type="match status" value="1"/>
</dbReference>
<keyword evidence="2" id="KW-1133">Transmembrane helix</keyword>
<dbReference type="InterPro" id="IPR005543">
    <property type="entry name" value="PASTA_dom"/>
</dbReference>
<evidence type="ECO:0000313" key="7">
    <source>
        <dbReference type="Proteomes" id="UP000631312"/>
    </source>
</evidence>
<dbReference type="EMBL" id="JACHNC010000001">
    <property type="protein sequence ID" value="MBB4747947.1"/>
    <property type="molecule type" value="Genomic_DNA"/>
</dbReference>
<reference evidence="5 6" key="1">
    <citation type="submission" date="2020-08" db="EMBL/GenBank/DDBJ databases">
        <title>Sequencing the genomes of 1000 actinobacteria strains.</title>
        <authorList>
            <person name="Klenk H.-P."/>
        </authorList>
    </citation>
    <scope>NUCLEOTIDE SEQUENCE [LARGE SCALE GENOMIC DNA]</scope>
    <source>
        <strain evidence="5 6">DSM 43150</strain>
    </source>
</reference>
<dbReference type="AlphaFoldDB" id="A0A7W7MF43"/>
<protein>
    <recommendedName>
        <fullName evidence="3">PASTA domain-containing protein</fullName>
    </recommendedName>
</protein>
<feature type="compositionally biased region" description="Basic and acidic residues" evidence="1">
    <location>
        <begin position="23"/>
        <end position="32"/>
    </location>
</feature>
<evidence type="ECO:0000313" key="5">
    <source>
        <dbReference type="EMBL" id="MBB4747947.1"/>
    </source>
</evidence>
<feature type="domain" description="PASTA" evidence="3">
    <location>
        <begin position="143"/>
        <end position="208"/>
    </location>
</feature>
<dbReference type="SMART" id="SM00740">
    <property type="entry name" value="PASTA"/>
    <property type="match status" value="1"/>
</dbReference>
<evidence type="ECO:0000313" key="4">
    <source>
        <dbReference type="EMBL" id="GIE41586.1"/>
    </source>
</evidence>
<dbReference type="CDD" id="cd06577">
    <property type="entry name" value="PASTA_pknB"/>
    <property type="match status" value="1"/>
</dbReference>
<gene>
    <name evidence="4" type="ORF">Alo02nite_44840</name>
    <name evidence="5" type="ORF">BJ964_002108</name>
</gene>
<evidence type="ECO:0000259" key="3">
    <source>
        <dbReference type="PROSITE" id="PS51178"/>
    </source>
</evidence>
<dbReference type="Proteomes" id="UP000631312">
    <property type="component" value="Unassembled WGS sequence"/>
</dbReference>
<dbReference type="Gene3D" id="3.30.10.20">
    <property type="match status" value="1"/>
</dbReference>
<dbReference type="Pfam" id="PF03793">
    <property type="entry name" value="PASTA"/>
    <property type="match status" value="1"/>
</dbReference>
<comment type="caution">
    <text evidence="5">The sequence shown here is derived from an EMBL/GenBank/DDBJ whole genome shotgun (WGS) entry which is preliminary data.</text>
</comment>
<evidence type="ECO:0000256" key="1">
    <source>
        <dbReference type="SAM" id="MobiDB-lite"/>
    </source>
</evidence>
<evidence type="ECO:0000256" key="2">
    <source>
        <dbReference type="SAM" id="Phobius"/>
    </source>
</evidence>
<dbReference type="RefSeq" id="WP_188120514.1">
    <property type="nucleotide sequence ID" value="NZ_BOMP01000071.1"/>
</dbReference>
<accession>A0A7W7MF43</accession>
<organism evidence="5 6">
    <name type="scientific">Actinoplanes lobatus</name>
    <dbReference type="NCBI Taxonomy" id="113568"/>
    <lineage>
        <taxon>Bacteria</taxon>
        <taxon>Bacillati</taxon>
        <taxon>Actinomycetota</taxon>
        <taxon>Actinomycetes</taxon>
        <taxon>Micromonosporales</taxon>
        <taxon>Micromonosporaceae</taxon>
        <taxon>Actinoplanes</taxon>
    </lineage>
</organism>
<dbReference type="Proteomes" id="UP000590511">
    <property type="component" value="Unassembled WGS sequence"/>
</dbReference>
<feature type="transmembrane region" description="Helical" evidence="2">
    <location>
        <begin position="72"/>
        <end position="97"/>
    </location>
</feature>
<name>A0A7W7MF43_9ACTN</name>
<feature type="region of interest" description="Disordered" evidence="1">
    <location>
        <begin position="107"/>
        <end position="141"/>
    </location>
</feature>
<evidence type="ECO:0000313" key="6">
    <source>
        <dbReference type="Proteomes" id="UP000590511"/>
    </source>
</evidence>
<keyword evidence="2" id="KW-0812">Transmembrane</keyword>
<feature type="compositionally biased region" description="Basic and acidic residues" evidence="1">
    <location>
        <begin position="1"/>
        <end position="14"/>
    </location>
</feature>
<keyword evidence="2" id="KW-0472">Membrane</keyword>
<proteinExistence type="predicted"/>
<reference evidence="4 7" key="2">
    <citation type="submission" date="2021-01" db="EMBL/GenBank/DDBJ databases">
        <title>Whole genome shotgun sequence of Actinoplanes lobatus NBRC 12513.</title>
        <authorList>
            <person name="Komaki H."/>
            <person name="Tamura T."/>
        </authorList>
    </citation>
    <scope>NUCLEOTIDE SEQUENCE [LARGE SCALE GENOMIC DNA]</scope>
    <source>
        <strain evidence="4 7">NBRC 12513</strain>
    </source>
</reference>
<feature type="region of interest" description="Disordered" evidence="1">
    <location>
        <begin position="1"/>
        <end position="71"/>
    </location>
</feature>
<sequence length="225" mass="23675">MPEEREPERDDETRPLSSVDEEPSPRPEDRGTDVWTGRAGVRPYGAYRRDEFDDDGDGDWADSGSAEPSGRWWAPIAIGTVSLILLGLLGFGIAVIVRSSDGEVETPATPAVRATTTGPAAPDVTSTPTITETITTPPTTDAADREVTVPALRGMPLADAQAALTRSNLGYRVIHRESDAEPGTVINCDPAEGQQVPSDTRVTLIVATARTGDPSPTTPASSIGG</sequence>
<feature type="compositionally biased region" description="Low complexity" evidence="1">
    <location>
        <begin position="107"/>
        <end position="140"/>
    </location>
</feature>
<keyword evidence="7" id="KW-1185">Reference proteome</keyword>